<dbReference type="EC" id="6.1.1.2" evidence="3"/>
<dbReference type="GO" id="GO:0005759">
    <property type="term" value="C:mitochondrial matrix"/>
    <property type="evidence" value="ECO:0007669"/>
    <property type="project" value="TreeGrafter"/>
</dbReference>
<comment type="caution">
    <text evidence="11">The sequence shown here is derived from an EMBL/GenBank/DDBJ whole genome shotgun (WGS) entry which is preliminary data.</text>
</comment>
<dbReference type="Pfam" id="PF00579">
    <property type="entry name" value="tRNA-synt_1b"/>
    <property type="match status" value="1"/>
</dbReference>
<keyword evidence="8 10" id="KW-0030">Aminoacyl-tRNA synthetase</keyword>
<evidence type="ECO:0000256" key="8">
    <source>
        <dbReference type="ARBA" id="ARBA00023146"/>
    </source>
</evidence>
<dbReference type="PRINTS" id="PR01039">
    <property type="entry name" value="TRNASYNTHTRP"/>
</dbReference>
<dbReference type="SUPFAM" id="SSF52374">
    <property type="entry name" value="Nucleotidylyl transferase"/>
    <property type="match status" value="1"/>
</dbReference>
<dbReference type="GO" id="GO:0005524">
    <property type="term" value="F:ATP binding"/>
    <property type="evidence" value="ECO:0007669"/>
    <property type="project" value="UniProtKB-KW"/>
</dbReference>
<reference evidence="11" key="1">
    <citation type="submission" date="2023-03" db="EMBL/GenBank/DDBJ databases">
        <title>Complete genome of Cladonia borealis.</title>
        <authorList>
            <person name="Park H."/>
        </authorList>
    </citation>
    <scope>NUCLEOTIDE SEQUENCE</scope>
    <source>
        <strain evidence="11">ANT050790</strain>
    </source>
</reference>
<evidence type="ECO:0000256" key="6">
    <source>
        <dbReference type="ARBA" id="ARBA00022840"/>
    </source>
</evidence>
<evidence type="ECO:0000313" key="12">
    <source>
        <dbReference type="Proteomes" id="UP001166286"/>
    </source>
</evidence>
<dbReference type="InterPro" id="IPR014729">
    <property type="entry name" value="Rossmann-like_a/b/a_fold"/>
</dbReference>
<dbReference type="GO" id="GO:0070183">
    <property type="term" value="P:mitochondrial tryptophanyl-tRNA aminoacylation"/>
    <property type="evidence" value="ECO:0007669"/>
    <property type="project" value="TreeGrafter"/>
</dbReference>
<dbReference type="Gene3D" id="1.10.240.10">
    <property type="entry name" value="Tyrosyl-Transfer RNA Synthetase"/>
    <property type="match status" value="1"/>
</dbReference>
<keyword evidence="7 10" id="KW-0648">Protein biosynthesis</keyword>
<dbReference type="EMBL" id="JAFEKC020000009">
    <property type="protein sequence ID" value="KAK0512882.1"/>
    <property type="molecule type" value="Genomic_DNA"/>
</dbReference>
<dbReference type="InterPro" id="IPR002305">
    <property type="entry name" value="aa-tRNA-synth_Ic"/>
</dbReference>
<organism evidence="11 12">
    <name type="scientific">Cladonia borealis</name>
    <dbReference type="NCBI Taxonomy" id="184061"/>
    <lineage>
        <taxon>Eukaryota</taxon>
        <taxon>Fungi</taxon>
        <taxon>Dikarya</taxon>
        <taxon>Ascomycota</taxon>
        <taxon>Pezizomycotina</taxon>
        <taxon>Lecanoromycetes</taxon>
        <taxon>OSLEUM clade</taxon>
        <taxon>Lecanoromycetidae</taxon>
        <taxon>Lecanorales</taxon>
        <taxon>Lecanorineae</taxon>
        <taxon>Cladoniaceae</taxon>
        <taxon>Cladonia</taxon>
    </lineage>
</organism>
<gene>
    <name evidence="11" type="ORF">JMJ35_004899</name>
</gene>
<evidence type="ECO:0000313" key="11">
    <source>
        <dbReference type="EMBL" id="KAK0512882.1"/>
    </source>
</evidence>
<evidence type="ECO:0000256" key="9">
    <source>
        <dbReference type="ARBA" id="ARBA00030268"/>
    </source>
</evidence>
<comment type="similarity">
    <text evidence="2 10">Belongs to the class-I aminoacyl-tRNA synthetase family.</text>
</comment>
<proteinExistence type="inferred from homology"/>
<evidence type="ECO:0000256" key="3">
    <source>
        <dbReference type="ARBA" id="ARBA00013161"/>
    </source>
</evidence>
<dbReference type="Gene3D" id="3.40.50.620">
    <property type="entry name" value="HUPs"/>
    <property type="match status" value="1"/>
</dbReference>
<dbReference type="Proteomes" id="UP001166286">
    <property type="component" value="Unassembled WGS sequence"/>
</dbReference>
<dbReference type="GO" id="GO:0004830">
    <property type="term" value="F:tryptophan-tRNA ligase activity"/>
    <property type="evidence" value="ECO:0007669"/>
    <property type="project" value="UniProtKB-EC"/>
</dbReference>
<keyword evidence="5 10" id="KW-0547">Nucleotide-binding</keyword>
<keyword evidence="4 10" id="KW-0436">Ligase</keyword>
<dbReference type="InterPro" id="IPR002306">
    <property type="entry name" value="Trp-tRNA-ligase"/>
</dbReference>
<dbReference type="FunFam" id="1.10.240.10:FF:000002">
    <property type="entry name" value="Tryptophan--tRNA ligase"/>
    <property type="match status" value="1"/>
</dbReference>
<keyword evidence="12" id="KW-1185">Reference proteome</keyword>
<evidence type="ECO:0000256" key="1">
    <source>
        <dbReference type="ARBA" id="ARBA00004173"/>
    </source>
</evidence>
<comment type="subcellular location">
    <subcellularLocation>
        <location evidence="1">Mitochondrion</location>
    </subcellularLocation>
</comment>
<dbReference type="PANTHER" id="PTHR43766:SF1">
    <property type="entry name" value="TRYPTOPHAN--TRNA LIGASE, MITOCHONDRIAL"/>
    <property type="match status" value="1"/>
</dbReference>
<dbReference type="AlphaFoldDB" id="A0AA39R0Y3"/>
<evidence type="ECO:0000256" key="10">
    <source>
        <dbReference type="RuleBase" id="RU363036"/>
    </source>
</evidence>
<sequence>MAQDADQLRVWKRETLATLLASGLDPERSTIFYQSTVPEHTELMWILSCTASVGYLSRMTQWKSKLSLPNEASVLDPTSTKAKLKLGLFSYPVLQAADILLYKTTHVPVGEDQVQHLEFARHCADQFNTVYGDILVKPQTVLSSAKRVMSLKEPQSKMSKSHTDERSRIHVNDTPQVIGEKIRLALTDSVTGVSYDPISRPGVSNLLAIMSYFDDRGRTAKELALTYSDMDIRDFKSEVTNSISKGLESVRERYNSLMSVEGGSYLDDVAMNGSVKASEQAKTTMAKVRHVIGL</sequence>
<accession>A0AA39R0Y3</accession>
<evidence type="ECO:0000256" key="7">
    <source>
        <dbReference type="ARBA" id="ARBA00022917"/>
    </source>
</evidence>
<dbReference type="NCBIfam" id="TIGR00233">
    <property type="entry name" value="trpS"/>
    <property type="match status" value="1"/>
</dbReference>
<evidence type="ECO:0000256" key="2">
    <source>
        <dbReference type="ARBA" id="ARBA00005594"/>
    </source>
</evidence>
<keyword evidence="6 10" id="KW-0067">ATP-binding</keyword>
<dbReference type="InterPro" id="IPR050203">
    <property type="entry name" value="Trp-tRNA_synthetase"/>
</dbReference>
<evidence type="ECO:0000256" key="4">
    <source>
        <dbReference type="ARBA" id="ARBA00022598"/>
    </source>
</evidence>
<evidence type="ECO:0000256" key="5">
    <source>
        <dbReference type="ARBA" id="ARBA00022741"/>
    </source>
</evidence>
<protein>
    <recommendedName>
        <fullName evidence="3">tryptophan--tRNA ligase</fullName>
        <ecNumber evidence="3">6.1.1.2</ecNumber>
    </recommendedName>
    <alternativeName>
        <fullName evidence="9">Tryptophanyl-tRNA synthetase</fullName>
    </alternativeName>
</protein>
<dbReference type="PANTHER" id="PTHR43766">
    <property type="entry name" value="TRYPTOPHAN--TRNA LIGASE, MITOCHONDRIAL"/>
    <property type="match status" value="1"/>
</dbReference>
<name>A0AA39R0Y3_9LECA</name>